<feature type="region of interest" description="Disordered" evidence="11">
    <location>
        <begin position="426"/>
        <end position="447"/>
    </location>
</feature>
<dbReference type="RefSeq" id="XP_013775188.1">
    <property type="nucleotide sequence ID" value="XM_013919734.2"/>
</dbReference>
<dbReference type="InterPro" id="IPR001841">
    <property type="entry name" value="Znf_RING"/>
</dbReference>
<dbReference type="Pfam" id="PF24812">
    <property type="entry name" value="WHD_TTC3"/>
    <property type="match status" value="1"/>
</dbReference>
<feature type="region of interest" description="Disordered" evidence="11">
    <location>
        <begin position="1667"/>
        <end position="1706"/>
    </location>
</feature>
<feature type="region of interest" description="Disordered" evidence="11">
    <location>
        <begin position="716"/>
        <end position="794"/>
    </location>
</feature>
<feature type="compositionally biased region" description="Polar residues" evidence="11">
    <location>
        <begin position="1692"/>
        <end position="1701"/>
    </location>
</feature>
<evidence type="ECO:0000256" key="2">
    <source>
        <dbReference type="ARBA" id="ARBA00004496"/>
    </source>
</evidence>
<dbReference type="Proteomes" id="UP000694941">
    <property type="component" value="Unplaced"/>
</dbReference>
<evidence type="ECO:0000313" key="16">
    <source>
        <dbReference type="RefSeq" id="XP_022242361.1"/>
    </source>
</evidence>
<dbReference type="Pfam" id="PF13639">
    <property type="entry name" value="zf-RING_2"/>
    <property type="match status" value="1"/>
</dbReference>
<dbReference type="SMART" id="SM00028">
    <property type="entry name" value="TPR"/>
    <property type="match status" value="3"/>
</dbReference>
<keyword evidence="7 9" id="KW-0863">Zinc-finger</keyword>
<feature type="compositionally biased region" description="Basic and acidic residues" evidence="11">
    <location>
        <begin position="1673"/>
        <end position="1690"/>
    </location>
</feature>
<dbReference type="InterPro" id="IPR043866">
    <property type="entry name" value="TTC3/DZIP3_dom"/>
</dbReference>
<dbReference type="PROSITE" id="PS50089">
    <property type="entry name" value="ZF_RING_2"/>
    <property type="match status" value="1"/>
</dbReference>
<evidence type="ECO:0000256" key="8">
    <source>
        <dbReference type="ARBA" id="ARBA00022833"/>
    </source>
</evidence>
<evidence type="ECO:0000256" key="3">
    <source>
        <dbReference type="ARBA" id="ARBA00004906"/>
    </source>
</evidence>
<feature type="region of interest" description="Disordered" evidence="11">
    <location>
        <begin position="1629"/>
        <end position="1655"/>
    </location>
</feature>
<dbReference type="Gene3D" id="3.30.40.10">
    <property type="entry name" value="Zinc/RING finger domain, C3HC4 (zinc finger)"/>
    <property type="match status" value="1"/>
</dbReference>
<keyword evidence="10" id="KW-0175">Coiled coil</keyword>
<dbReference type="PANTHER" id="PTHR17550">
    <property type="entry name" value="E3 UBIQUITIN-PROTEIN LIGASE TTC3"/>
    <property type="match status" value="1"/>
</dbReference>
<dbReference type="EC" id="2.3.2.27" evidence="4"/>
<evidence type="ECO:0000313" key="13">
    <source>
        <dbReference type="Proteomes" id="UP000694941"/>
    </source>
</evidence>
<evidence type="ECO:0000256" key="10">
    <source>
        <dbReference type="SAM" id="Coils"/>
    </source>
</evidence>
<evidence type="ECO:0000256" key="9">
    <source>
        <dbReference type="PROSITE-ProRule" id="PRU00175"/>
    </source>
</evidence>
<comment type="pathway">
    <text evidence="3">Protein modification; protein ubiquitination.</text>
</comment>
<dbReference type="SUPFAM" id="SSF48452">
    <property type="entry name" value="TPR-like"/>
    <property type="match status" value="2"/>
</dbReference>
<dbReference type="SUPFAM" id="SSF57850">
    <property type="entry name" value="RING/U-box"/>
    <property type="match status" value="1"/>
</dbReference>
<comment type="catalytic activity">
    <reaction evidence="1">
        <text>S-ubiquitinyl-[E2 ubiquitin-conjugating enzyme]-L-cysteine + [acceptor protein]-L-lysine = [E2 ubiquitin-conjugating enzyme]-L-cysteine + N(6)-ubiquitinyl-[acceptor protein]-L-lysine.</text>
        <dbReference type="EC" id="2.3.2.27"/>
    </reaction>
</comment>
<dbReference type="RefSeq" id="XP_022242361.1">
    <property type="nucleotide sequence ID" value="XM_022386653.1"/>
</dbReference>
<dbReference type="Pfam" id="PF24905">
    <property type="entry name" value="TTC3_9th"/>
    <property type="match status" value="1"/>
</dbReference>
<feature type="compositionally biased region" description="Polar residues" evidence="11">
    <location>
        <begin position="1639"/>
        <end position="1649"/>
    </location>
</feature>
<organism evidence="13 15">
    <name type="scientific">Limulus polyphemus</name>
    <name type="common">Atlantic horseshoe crab</name>
    <dbReference type="NCBI Taxonomy" id="6850"/>
    <lineage>
        <taxon>Eukaryota</taxon>
        <taxon>Metazoa</taxon>
        <taxon>Ecdysozoa</taxon>
        <taxon>Arthropoda</taxon>
        <taxon>Chelicerata</taxon>
        <taxon>Merostomata</taxon>
        <taxon>Xiphosura</taxon>
        <taxon>Limulidae</taxon>
        <taxon>Limulus</taxon>
    </lineage>
</organism>
<evidence type="ECO:0000313" key="15">
    <source>
        <dbReference type="RefSeq" id="XP_013775190.1"/>
    </source>
</evidence>
<dbReference type="InterPro" id="IPR011990">
    <property type="entry name" value="TPR-like_helical_dom_sf"/>
</dbReference>
<evidence type="ECO:0000259" key="12">
    <source>
        <dbReference type="PROSITE" id="PS50089"/>
    </source>
</evidence>
<dbReference type="RefSeq" id="XP_013775190.1">
    <property type="nucleotide sequence ID" value="XM_013919736.2"/>
</dbReference>
<sequence>MWCGDFSNLHEDFLELVDCKSHKHQIIENLKNGIWEIGIPEKESLVWFVRKKCMEPLLFEKNFDEEYPQLTGWAKQGMLLPDEGRDFIPDGRADTDIREIVKLADSIAYHLSLMLQSLFILSDKCAFNKKLLIEYRQRSEEILSCYNLEEAMRCIGCDDLYKIIWKSINRDSEKNKKMVISAFMITIQLFLISCLSFSENTADEMKGISCDKNEALELKTMGNCEYKDQQFSQAIASYTKAIKISRYNSVLYSNRALAYLKLHKWVEAELDSRRAIILRPDWLKGYHRLAQALEGQSEYHFAHNVCNFGKNRCAYLDYADLSELDSFKHQLVRQCETNYGLCYTHKKIGERHITEFGKYSKEKKQTNINDVPDLVPTSSDSDEDSSTYEEIIEHKNLEEGSLQPSTIWSFEKDVPLQQKSNCTTFPVTADNPKSPKQTENIPSTQIPVSTDTKNLSILIKELKQSLKSGSEAFLKGCSRSAKAYYQQALSTISKVDSVEDLGLDETDLVVINYTFGMANLECEQKEEIQKAISIFEDIIENHKNVRFPTAYYGLGYAYFKKNRFKEALVPLLSGKDILEKGIVYGVNQWPGTLEIIELTKPGNLKEAIEELIQQCRYPPRPDAVCRFEECNFNKSIFYHDVDFRGFTRLRCSEQCSLEYHPSCWKQMKDQIKMKNEKEFVNSRCMTPDCKGTITIIVIVDKDGKVSKEFFDKIQENQVEQPKHRKTRLEKKMEQKEKRKRRYQDNNNPAEKIFSKDKQLLEKCESDEDESEPHLLPKNLESLNTTQQEEGEVNRSCKKEVLKNNSDSQSPKHVIYPVGTEPSYVLKREADDDSKKITDVKETKKKKQKRKNILSLEEFCGESPNFLFNEYQQRLKHLQENKRMVEEGNDYWLQFCALQADRIPQLDPERPFYIPQDLRNDSETLETILQSYGGIGEPDDIRHTKEAIYSYMEEFLNCNGPKLVYDSVISQEVSSFPTEAQTIISEVGGIANFLLGSIKFALVGDYICTTSASNILKAYRLSNQGSSINSSADVLDSFEDLNVLYNNCFEEVLNFDEETGVSDFIHNLETSALNPDAAVYNPSGLDVYNEIENKEQPDHREMHNGSGDGQLQKQCGIDSISEIRESLLSTLKNLRQPIYKSSELDMIVSKVNENVDSVGEEVYNGEACNQGAVLATPVCYDPISDEISTTVSNTEDNLDVKDVSKLGSNIDLALTQLKKAVMAVPGHYRTDILISVVNGVVSSGLMTTKDFGTINYHLKGVRISPKSKLLNKASQSYDVKVEKVSVGVMKTDEELEELQELVSRLKLDEKNAEDRLVDALDNFTRLQNKMSVETNRLKKEAEDAREYAKKIEEEWQKGLHLIEVEKKKWQQDRNKWSEEIKQAQKETLSAHVQKDRAEMERNELLQKLAKVHKDLETEHNNSLHLQDTIQSIVSEFEDMSDRVKKAEMNLVEFKKAEGIRQLKRSRDVAMKIFDMLKGERANNLLFASPLSQYVKEFEQFIRVLEEHQVSFLQVADEQLRGLATGKSLKEYPELTLPDIPDPLSLIQTSQGAVPGILDHMTGVFPFLENHRMGTSFLPTSTGVPLMPFQTPASIRLPIQTTASPLLRGMLPRTMVSPPPGLLDTVSSHTDALKTAKSDDNVMNQNGQNAFKSKKESMKDLDAIELLPEIQMHVKPRERSSSQESYNKDRLKNSRQNTPQVPDSSSKKSFEKLLEKLSMKHPQLNQAMLKDYIKIFRAQRNNKLSGLTIDAIVAGVSNEIEKSFKDSGVKLRSSENSHTTPCKAASASKPLSSNGMGLDKFDKLKSAWIQPKDQQTCWSGVESEDNICAICLENISAQSAKKVDCGHTFHSKCIKDWLGEQSTCPSCRVYVVLEEEFPSLNK</sequence>
<feature type="compositionally biased region" description="Basic and acidic residues" evidence="11">
    <location>
        <begin position="1629"/>
        <end position="1638"/>
    </location>
</feature>
<evidence type="ECO:0000256" key="5">
    <source>
        <dbReference type="ARBA" id="ARBA00022490"/>
    </source>
</evidence>
<evidence type="ECO:0000256" key="7">
    <source>
        <dbReference type="ARBA" id="ARBA00022771"/>
    </source>
</evidence>
<reference evidence="14 15" key="1">
    <citation type="submission" date="2025-05" db="UniProtKB">
        <authorList>
            <consortium name="RefSeq"/>
        </authorList>
    </citation>
    <scope>IDENTIFICATION</scope>
    <source>
        <tissue evidence="14 15">Muscle</tissue>
    </source>
</reference>
<dbReference type="GeneID" id="106460049"/>
<evidence type="ECO:0000256" key="6">
    <source>
        <dbReference type="ARBA" id="ARBA00022679"/>
    </source>
</evidence>
<evidence type="ECO:0000256" key="11">
    <source>
        <dbReference type="SAM" id="MobiDB-lite"/>
    </source>
</evidence>
<name>A0ABM1B5F7_LIMPO</name>
<keyword evidence="8" id="KW-0862">Zinc</keyword>
<dbReference type="PANTHER" id="PTHR17550:SF4">
    <property type="entry name" value="E3 UBIQUITIN-PROTEIN LIGASE TTC3"/>
    <property type="match status" value="1"/>
</dbReference>
<feature type="compositionally biased region" description="Basic and acidic residues" evidence="11">
    <location>
        <begin position="752"/>
        <end position="763"/>
    </location>
</feature>
<protein>
    <recommendedName>
        <fullName evidence="4">RING-type E3 ubiquitin transferase</fullName>
        <ecNumber evidence="4">2.3.2.27</ecNumber>
    </recommendedName>
</protein>
<dbReference type="RefSeq" id="XP_022242363.1">
    <property type="nucleotide sequence ID" value="XM_022386655.1"/>
</dbReference>
<dbReference type="InterPro" id="IPR019734">
    <property type="entry name" value="TPR_rpt"/>
</dbReference>
<dbReference type="Pfam" id="PF24525">
    <property type="entry name" value="TTC3"/>
    <property type="match status" value="1"/>
</dbReference>
<evidence type="ECO:0000313" key="14">
    <source>
        <dbReference type="RefSeq" id="XP_013775188.1"/>
    </source>
</evidence>
<dbReference type="Gene3D" id="1.25.40.10">
    <property type="entry name" value="Tetratricopeptide repeat domain"/>
    <property type="match status" value="2"/>
</dbReference>
<keyword evidence="7 9" id="KW-0479">Metal-binding</keyword>
<dbReference type="InterPro" id="IPR056872">
    <property type="entry name" value="TTC3/DZIP3-like_helical"/>
</dbReference>
<feature type="compositionally biased region" description="Polar residues" evidence="11">
    <location>
        <begin position="434"/>
        <end position="447"/>
    </location>
</feature>
<comment type="subcellular location">
    <subcellularLocation>
        <location evidence="2">Cytoplasm</location>
    </subcellularLocation>
</comment>
<evidence type="ECO:0000256" key="1">
    <source>
        <dbReference type="ARBA" id="ARBA00000900"/>
    </source>
</evidence>
<dbReference type="SMART" id="SM00184">
    <property type="entry name" value="RING"/>
    <property type="match status" value="1"/>
</dbReference>
<feature type="coiled-coil region" evidence="10">
    <location>
        <begin position="1287"/>
        <end position="1455"/>
    </location>
</feature>
<keyword evidence="5" id="KW-0963">Cytoplasm</keyword>
<proteinExistence type="predicted"/>
<feature type="region of interest" description="Disordered" evidence="11">
    <location>
        <begin position="1770"/>
        <end position="1789"/>
    </location>
</feature>
<gene>
    <name evidence="14 15 16 17 18" type="primary">LOC106460049</name>
</gene>
<keyword evidence="6" id="KW-0808">Transferase</keyword>
<keyword evidence="13" id="KW-1185">Reference proteome</keyword>
<accession>A0ABM1B5F7</accession>
<dbReference type="Pfam" id="PF19179">
    <property type="entry name" value="TTC3_DZIP3_dom"/>
    <property type="match status" value="1"/>
</dbReference>
<dbReference type="RefSeq" id="XP_022242362.1">
    <property type="nucleotide sequence ID" value="XM_022386654.1"/>
</dbReference>
<dbReference type="InterPro" id="IPR013083">
    <property type="entry name" value="Znf_RING/FYVE/PHD"/>
</dbReference>
<evidence type="ECO:0000313" key="17">
    <source>
        <dbReference type="RefSeq" id="XP_022242362.1"/>
    </source>
</evidence>
<feature type="domain" description="RING-type" evidence="12">
    <location>
        <begin position="1826"/>
        <end position="1866"/>
    </location>
</feature>
<evidence type="ECO:0000256" key="4">
    <source>
        <dbReference type="ARBA" id="ARBA00012483"/>
    </source>
</evidence>
<dbReference type="InterPro" id="IPR056870">
    <property type="entry name" value="TTC3/DZIP3/RBM44-like_helical"/>
</dbReference>
<dbReference type="InterPro" id="IPR056871">
    <property type="entry name" value="WH_TTC3"/>
</dbReference>
<evidence type="ECO:0000313" key="18">
    <source>
        <dbReference type="RefSeq" id="XP_022242363.1"/>
    </source>
</evidence>